<dbReference type="InterPro" id="IPR008141">
    <property type="entry name" value="Ala_DH"/>
</dbReference>
<keyword evidence="12" id="KW-1185">Reference proteome</keyword>
<dbReference type="CDD" id="cd05305">
    <property type="entry name" value="L-AlaDH"/>
    <property type="match status" value="1"/>
</dbReference>
<feature type="binding site" evidence="8">
    <location>
        <begin position="239"/>
        <end position="240"/>
    </location>
    <ligand>
        <name>NAD(+)</name>
        <dbReference type="ChEBI" id="CHEBI:57540"/>
    </ligand>
</feature>
<reference evidence="11 12" key="1">
    <citation type="submission" date="2023-10" db="EMBL/GenBank/DDBJ databases">
        <title>Rubellicoccus peritrichatus gen. nov., sp. nov., isolated from an algae of coral reef tank.</title>
        <authorList>
            <person name="Luo J."/>
        </authorList>
    </citation>
    <scope>NUCLEOTIDE SEQUENCE [LARGE SCALE GENOMIC DNA]</scope>
    <source>
        <strain evidence="11 12">CR14</strain>
    </source>
</reference>
<feature type="binding site" evidence="8">
    <location>
        <position position="198"/>
    </location>
    <ligand>
        <name>NAD(+)</name>
        <dbReference type="ChEBI" id="CHEBI:57540"/>
    </ligand>
</feature>
<evidence type="ECO:0000256" key="7">
    <source>
        <dbReference type="PIRSR" id="PIRSR000183-2"/>
    </source>
</evidence>
<dbReference type="InterPro" id="IPR036291">
    <property type="entry name" value="NAD(P)-bd_dom_sf"/>
</dbReference>
<comment type="catalytic activity">
    <reaction evidence="5">
        <text>L-alanine + NAD(+) + H2O = pyruvate + NH4(+) + NADH + H(+)</text>
        <dbReference type="Rhea" id="RHEA:18405"/>
        <dbReference type="ChEBI" id="CHEBI:15361"/>
        <dbReference type="ChEBI" id="CHEBI:15377"/>
        <dbReference type="ChEBI" id="CHEBI:15378"/>
        <dbReference type="ChEBI" id="CHEBI:28938"/>
        <dbReference type="ChEBI" id="CHEBI:57540"/>
        <dbReference type="ChEBI" id="CHEBI:57945"/>
        <dbReference type="ChEBI" id="CHEBI:57972"/>
        <dbReference type="EC" id="1.4.1.1"/>
    </reaction>
</comment>
<evidence type="ECO:0000256" key="8">
    <source>
        <dbReference type="PIRSR" id="PIRSR000183-3"/>
    </source>
</evidence>
<dbReference type="Gene3D" id="3.40.50.720">
    <property type="entry name" value="NAD(P)-binding Rossmann-like Domain"/>
    <property type="match status" value="2"/>
</dbReference>
<feature type="binding site" evidence="7">
    <location>
        <position position="75"/>
    </location>
    <ligand>
        <name>substrate</name>
    </ligand>
</feature>
<protein>
    <recommendedName>
        <fullName evidence="2 5">Alanine dehydrogenase</fullName>
        <ecNumber evidence="2 5">1.4.1.1</ecNumber>
    </recommendedName>
</protein>
<dbReference type="Pfam" id="PF01262">
    <property type="entry name" value="AlaDh_PNT_C"/>
    <property type="match status" value="1"/>
</dbReference>
<dbReference type="GO" id="GO:0000286">
    <property type="term" value="F:alanine dehydrogenase activity"/>
    <property type="evidence" value="ECO:0007669"/>
    <property type="project" value="UniProtKB-UniRule"/>
</dbReference>
<gene>
    <name evidence="11" type="primary">ald</name>
    <name evidence="11" type="ORF">RZN69_03270</name>
</gene>
<sequence length="372" mass="39228">MKVGVPRETKQSEHRVALVPDGVRQLVDDGHQVIVETHAGIGIAITDQEYEAAGAVIVDSPQGVFDGAELILKVKEPQEDEIALHQPHHTIFGFLHLAADKALTEQLLATGATYIAMETMQDDGGLLPLLTPMSVVAGRMAAQVGAQYLQQDHGGKGVLLGGVSGAPSGRVTVIGCGAAGTNAIEVAIGLGAHVTAIDVSAPRLEELAERFGECITVLQSTPDNILKAVVSSDVVIGTVLVPGSRAPVLVTRSMIAQMEPGSVVIDIAVDQGGCIETCHPTSHAEPSYVVDGVIHYCVSNIPGVVARTATYALTNVSFDYVRTIARLGVGESLRQHSILQKGLNIYKGNLVHQVIARDLKLTLEDFPHFSES</sequence>
<dbReference type="GO" id="GO:0042853">
    <property type="term" value="P:L-alanine catabolic process"/>
    <property type="evidence" value="ECO:0007669"/>
    <property type="project" value="InterPro"/>
</dbReference>
<keyword evidence="4 5" id="KW-0520">NAD</keyword>
<dbReference type="SUPFAM" id="SSF52283">
    <property type="entry name" value="Formate/glycerate dehydrogenase catalytic domain-like"/>
    <property type="match status" value="1"/>
</dbReference>
<keyword evidence="3 5" id="KW-0560">Oxidoreductase</keyword>
<evidence type="ECO:0000256" key="2">
    <source>
        <dbReference type="ARBA" id="ARBA00012897"/>
    </source>
</evidence>
<dbReference type="SUPFAM" id="SSF51735">
    <property type="entry name" value="NAD(P)-binding Rossmann-fold domains"/>
    <property type="match status" value="1"/>
</dbReference>
<feature type="binding site" evidence="7">
    <location>
        <position position="15"/>
    </location>
    <ligand>
        <name>substrate</name>
    </ligand>
</feature>
<feature type="domain" description="Alanine dehydrogenase/pyridine nucleotide transhydrogenase N-terminal" evidence="10">
    <location>
        <begin position="4"/>
        <end position="137"/>
    </location>
</feature>
<evidence type="ECO:0000256" key="1">
    <source>
        <dbReference type="ARBA" id="ARBA00005689"/>
    </source>
</evidence>
<dbReference type="InterPro" id="IPR007886">
    <property type="entry name" value="AlaDH/PNT_N"/>
</dbReference>
<dbReference type="PIRSF" id="PIRSF000183">
    <property type="entry name" value="Alanine_dh"/>
    <property type="match status" value="1"/>
</dbReference>
<dbReference type="NCBIfam" id="TIGR00518">
    <property type="entry name" value="alaDH"/>
    <property type="match status" value="1"/>
</dbReference>
<feature type="active site" description="Proton donor/acceptor" evidence="6">
    <location>
        <position position="96"/>
    </location>
</feature>
<evidence type="ECO:0000259" key="10">
    <source>
        <dbReference type="SMART" id="SM01003"/>
    </source>
</evidence>
<evidence type="ECO:0000259" key="9">
    <source>
        <dbReference type="SMART" id="SM01002"/>
    </source>
</evidence>
<feature type="binding site" evidence="8">
    <location>
        <position position="220"/>
    </location>
    <ligand>
        <name>NAD(+)</name>
        <dbReference type="ChEBI" id="CHEBI:57540"/>
    </ligand>
</feature>
<dbReference type="EC" id="1.4.1.1" evidence="2 5"/>
<dbReference type="RefSeq" id="WP_317834578.1">
    <property type="nucleotide sequence ID" value="NZ_CP136920.1"/>
</dbReference>
<dbReference type="GO" id="GO:0000166">
    <property type="term" value="F:nucleotide binding"/>
    <property type="evidence" value="ECO:0007669"/>
    <property type="project" value="UniProtKB-KW"/>
</dbReference>
<feature type="binding site" evidence="8">
    <location>
        <position position="134"/>
    </location>
    <ligand>
        <name>NAD(+)</name>
        <dbReference type="ChEBI" id="CHEBI:57540"/>
    </ligand>
</feature>
<dbReference type="KEGG" id="puo:RZN69_03270"/>
<evidence type="ECO:0000256" key="3">
    <source>
        <dbReference type="ARBA" id="ARBA00023002"/>
    </source>
</evidence>
<dbReference type="GO" id="GO:0005886">
    <property type="term" value="C:plasma membrane"/>
    <property type="evidence" value="ECO:0007669"/>
    <property type="project" value="TreeGrafter"/>
</dbReference>
<evidence type="ECO:0000256" key="6">
    <source>
        <dbReference type="PIRSR" id="PIRSR000183-1"/>
    </source>
</evidence>
<comment type="similarity">
    <text evidence="1 5">Belongs to the AlaDH/PNT family.</text>
</comment>
<dbReference type="Proteomes" id="UP001304300">
    <property type="component" value="Chromosome"/>
</dbReference>
<evidence type="ECO:0000313" key="11">
    <source>
        <dbReference type="EMBL" id="WOO42094.1"/>
    </source>
</evidence>
<dbReference type="EMBL" id="CP136920">
    <property type="protein sequence ID" value="WOO42094.1"/>
    <property type="molecule type" value="Genomic_DNA"/>
</dbReference>
<evidence type="ECO:0000256" key="5">
    <source>
        <dbReference type="PIRNR" id="PIRNR000183"/>
    </source>
</evidence>
<feature type="binding site" evidence="8">
    <location>
        <position position="203"/>
    </location>
    <ligand>
        <name>NAD(+)</name>
        <dbReference type="ChEBI" id="CHEBI:57540"/>
    </ligand>
</feature>
<dbReference type="FunFam" id="3.40.50.720:FF:000049">
    <property type="entry name" value="Alanine dehydrogenase"/>
    <property type="match status" value="1"/>
</dbReference>
<dbReference type="Pfam" id="PF05222">
    <property type="entry name" value="AlaDh_PNT_N"/>
    <property type="match status" value="1"/>
</dbReference>
<feature type="active site" description="Proton donor/acceptor" evidence="6">
    <location>
        <position position="270"/>
    </location>
</feature>
<feature type="binding site" evidence="8">
    <location>
        <begin position="267"/>
        <end position="270"/>
    </location>
    <ligand>
        <name>NAD(+)</name>
        <dbReference type="ChEBI" id="CHEBI:57540"/>
    </ligand>
</feature>
<evidence type="ECO:0000313" key="12">
    <source>
        <dbReference type="Proteomes" id="UP001304300"/>
    </source>
</evidence>
<name>A0AAQ3LH93_9BACT</name>
<accession>A0AAQ3LH93</accession>
<dbReference type="SMART" id="SM01002">
    <property type="entry name" value="AlaDh_PNT_C"/>
    <property type="match status" value="1"/>
</dbReference>
<dbReference type="PANTHER" id="PTHR42795">
    <property type="entry name" value="ALANINE DEHYDROGENASE"/>
    <property type="match status" value="1"/>
</dbReference>
<proteinExistence type="inferred from homology"/>
<dbReference type="AlphaFoldDB" id="A0AAQ3LH93"/>
<dbReference type="PANTHER" id="PTHR42795:SF1">
    <property type="entry name" value="ALANINE DEHYDROGENASE"/>
    <property type="match status" value="1"/>
</dbReference>
<feature type="domain" description="Alanine dehydrogenase/pyridine nucleotide transhydrogenase NAD(H)-binding" evidence="9">
    <location>
        <begin position="149"/>
        <end position="297"/>
    </location>
</feature>
<keyword evidence="8" id="KW-0547">Nucleotide-binding</keyword>
<organism evidence="11 12">
    <name type="scientific">Rubellicoccus peritrichatus</name>
    <dbReference type="NCBI Taxonomy" id="3080537"/>
    <lineage>
        <taxon>Bacteria</taxon>
        <taxon>Pseudomonadati</taxon>
        <taxon>Verrucomicrobiota</taxon>
        <taxon>Opitutia</taxon>
        <taxon>Puniceicoccales</taxon>
        <taxon>Cerasicoccaceae</taxon>
        <taxon>Rubellicoccus</taxon>
    </lineage>
</organism>
<dbReference type="SMART" id="SM01003">
    <property type="entry name" value="AlaDh_PNT_N"/>
    <property type="match status" value="1"/>
</dbReference>
<dbReference type="InterPro" id="IPR007698">
    <property type="entry name" value="AlaDH/PNT_NAD(H)-bd"/>
</dbReference>
<evidence type="ECO:0000256" key="4">
    <source>
        <dbReference type="ARBA" id="ARBA00023027"/>
    </source>
</evidence>